<dbReference type="PANTHER" id="PTHR19288:SF25">
    <property type="entry name" value="PHOSPHATIDYLGLYCEROPHOSPHATASE GEP4, MITOCHONDRIAL"/>
    <property type="match status" value="1"/>
</dbReference>
<dbReference type="NCBIfam" id="TIGR01662">
    <property type="entry name" value="HAD-SF-IIIA"/>
    <property type="match status" value="1"/>
</dbReference>
<dbReference type="NCBIfam" id="TIGR01549">
    <property type="entry name" value="HAD-SF-IA-v1"/>
    <property type="match status" value="1"/>
</dbReference>
<dbReference type="Proteomes" id="UP001169242">
    <property type="component" value="Unassembled WGS sequence"/>
</dbReference>
<organism evidence="1 2">
    <name type="scientific">Holtiella tumoricola</name>
    <dbReference type="NCBI Taxonomy" id="3018743"/>
    <lineage>
        <taxon>Bacteria</taxon>
        <taxon>Bacillati</taxon>
        <taxon>Bacillota</taxon>
        <taxon>Clostridia</taxon>
        <taxon>Lachnospirales</taxon>
        <taxon>Cellulosilyticaceae</taxon>
        <taxon>Holtiella</taxon>
    </lineage>
</organism>
<name>A0AA42DRR0_9FIRM</name>
<dbReference type="InterPro" id="IPR036412">
    <property type="entry name" value="HAD-like_sf"/>
</dbReference>
<keyword evidence="2" id="KW-1185">Reference proteome</keyword>
<dbReference type="AlphaFoldDB" id="A0AA42DRR0"/>
<dbReference type="InterPro" id="IPR006439">
    <property type="entry name" value="HAD-SF_hydro_IA"/>
</dbReference>
<proteinExistence type="predicted"/>
<dbReference type="EMBL" id="JAQIFT010000068">
    <property type="protein sequence ID" value="MDA3733783.1"/>
    <property type="molecule type" value="Genomic_DNA"/>
</dbReference>
<comment type="caution">
    <text evidence="1">The sequence shown here is derived from an EMBL/GenBank/DDBJ whole genome shotgun (WGS) entry which is preliminary data.</text>
</comment>
<dbReference type="CDD" id="cd16416">
    <property type="entry name" value="HAD_BsYqeG-like"/>
    <property type="match status" value="1"/>
</dbReference>
<dbReference type="GO" id="GO:0005737">
    <property type="term" value="C:cytoplasm"/>
    <property type="evidence" value="ECO:0007669"/>
    <property type="project" value="TreeGrafter"/>
</dbReference>
<dbReference type="Gene3D" id="3.40.50.1000">
    <property type="entry name" value="HAD superfamily/HAD-like"/>
    <property type="match status" value="1"/>
</dbReference>
<dbReference type="GO" id="GO:0008962">
    <property type="term" value="F:phosphatidylglycerophosphatase activity"/>
    <property type="evidence" value="ECO:0007669"/>
    <property type="project" value="InterPro"/>
</dbReference>
<gene>
    <name evidence="1" type="ORF">PBV87_20125</name>
</gene>
<accession>A0AA42DRR0</accession>
<dbReference type="PANTHER" id="PTHR19288">
    <property type="entry name" value="4-NITROPHENYLPHOSPHATASE-RELATED"/>
    <property type="match status" value="1"/>
</dbReference>
<sequence length="166" mass="19006">MIKRLYPNLYLNSINEIDTVALKQEGIKGIIFDIDNTLVPYDVLDPTDEIISFFERLKSEGFQICLASNNTEDRVVRFNKGLKVFAIHKSGKPSTKSFKRALELMHLTSNQAVIVGDQIFTDVFGGNRANLKTILVKPVSEKDEWITKVKRGIERKVIAHYEKHNR</sequence>
<dbReference type="InterPro" id="IPR023214">
    <property type="entry name" value="HAD_sf"/>
</dbReference>
<protein>
    <submittedName>
        <fullName evidence="1">YqeG family HAD IIIA-type phosphatase</fullName>
    </submittedName>
</protein>
<dbReference type="Pfam" id="PF08282">
    <property type="entry name" value="Hydrolase_3"/>
    <property type="match status" value="1"/>
</dbReference>
<dbReference type="InterPro" id="IPR010021">
    <property type="entry name" value="PGPP1/Gep4"/>
</dbReference>
<reference evidence="1" key="1">
    <citation type="journal article" date="2023" name="Int. J. Syst. Evol. Microbiol.">
        <title>&lt;i&gt;Holtiella tumoricola&lt;/i&gt; gen. nov. sp. nov., isolated from a human clinical sample.</title>
        <authorList>
            <person name="Allen-Vercoe E."/>
            <person name="Daigneault M.C."/>
            <person name="Vancuren S.J."/>
            <person name="Cochrane K."/>
            <person name="O'Neal L.L."/>
            <person name="Sankaranarayanan K."/>
            <person name="Lawson P.A."/>
        </authorList>
    </citation>
    <scope>NUCLEOTIDE SEQUENCE</scope>
    <source>
        <strain evidence="1">CC70A</strain>
    </source>
</reference>
<dbReference type="Pfam" id="PF13242">
    <property type="entry name" value="Hydrolase_like"/>
    <property type="match status" value="1"/>
</dbReference>
<evidence type="ECO:0000313" key="2">
    <source>
        <dbReference type="Proteomes" id="UP001169242"/>
    </source>
</evidence>
<evidence type="ECO:0000313" key="1">
    <source>
        <dbReference type="EMBL" id="MDA3733783.1"/>
    </source>
</evidence>
<dbReference type="InterPro" id="IPR006549">
    <property type="entry name" value="HAD-SF_hydro_IIIA"/>
</dbReference>
<dbReference type="NCBIfam" id="TIGR01668">
    <property type="entry name" value="YqeG_hyp_ppase"/>
    <property type="match status" value="1"/>
</dbReference>
<dbReference type="RefSeq" id="WP_053985432.1">
    <property type="nucleotide sequence ID" value="NZ_JAQIFT010000068.1"/>
</dbReference>
<dbReference type="SUPFAM" id="SSF56784">
    <property type="entry name" value="HAD-like"/>
    <property type="match status" value="1"/>
</dbReference>